<dbReference type="GO" id="GO:0016740">
    <property type="term" value="F:transferase activity"/>
    <property type="evidence" value="ECO:0007669"/>
    <property type="project" value="UniProtKB-KW"/>
</dbReference>
<reference evidence="1 2" key="1">
    <citation type="submission" date="2018-10" db="EMBL/GenBank/DDBJ databases">
        <authorList>
            <person name="Perry B.J."/>
            <person name="Sullivan J.T."/>
            <person name="Murphy R.J.T."/>
            <person name="Ramsay J.P."/>
            <person name="Ronson C.W."/>
        </authorList>
    </citation>
    <scope>NUCLEOTIDE SEQUENCE [LARGE SCALE GENOMIC DNA]</scope>
    <source>
        <strain evidence="1 2">R88b</strain>
    </source>
</reference>
<evidence type="ECO:0000313" key="1">
    <source>
        <dbReference type="EMBL" id="QKD03779.1"/>
    </source>
</evidence>
<gene>
    <name evidence="1" type="ORF">EB235_21720</name>
</gene>
<proteinExistence type="predicted"/>
<accession>A0A6M7WT38</accession>
<organism evidence="1 2">
    <name type="scientific">Mesorhizobium loti R88b</name>
    <dbReference type="NCBI Taxonomy" id="935548"/>
    <lineage>
        <taxon>Bacteria</taxon>
        <taxon>Pseudomonadati</taxon>
        <taxon>Pseudomonadota</taxon>
        <taxon>Alphaproteobacteria</taxon>
        <taxon>Hyphomicrobiales</taxon>
        <taxon>Phyllobacteriaceae</taxon>
        <taxon>Mesorhizobium</taxon>
    </lineage>
</organism>
<dbReference type="EMBL" id="CP033367">
    <property type="protein sequence ID" value="QKD03779.1"/>
    <property type="molecule type" value="Genomic_DNA"/>
</dbReference>
<dbReference type="PANTHER" id="PTHR47017">
    <property type="entry name" value="ACYL-COA"/>
    <property type="match status" value="1"/>
</dbReference>
<dbReference type="InterPro" id="IPR016181">
    <property type="entry name" value="Acyl_CoA_acyltransferase"/>
</dbReference>
<keyword evidence="1" id="KW-0808">Transferase</keyword>
<dbReference type="RefSeq" id="WP_027029045.1">
    <property type="nucleotide sequence ID" value="NZ_CP033367.1"/>
</dbReference>
<sequence>MDQGDDGDGQTANADYSIRIAAGIGAFTCDEWNGFAGTTRGDAENAYNPLVSFAFLSALEDSGCAVRRTGWQGHHLRLETAQGRLLGAVPCYLKSHSQGEYVFDHGWSDAFERAGGNYYPKLQCAVPFTPVTGPRLLVGKGEDPDAVKAGLAAGLKMVTDKLGVSSAHVTFAQESDVATLEAAGFLHRTDQQFHFFNEGFSTYDDFLATLASRKRKAMKKERREALAPGITIDWLTGKDLTEKAWDDFFAFYMDTGSRKWGRPYLNRKFFSLIGERMADDILLVMARRNGRYVAGAINFIGSDALYGRNWGCIEDHPFLHFEVCYHQAIDFAIERKLKVVEAGAQGEHKLARGYRPVTMHSAHYISHPGLRNAVADYLRRERREVERMGEYLEEHTPFRKDLEE</sequence>
<dbReference type="Pfam" id="PF04339">
    <property type="entry name" value="FemAB_like"/>
    <property type="match status" value="1"/>
</dbReference>
<dbReference type="SUPFAM" id="SSF55729">
    <property type="entry name" value="Acyl-CoA N-acyltransferases (Nat)"/>
    <property type="match status" value="1"/>
</dbReference>
<dbReference type="InterPro" id="IPR007434">
    <property type="entry name" value="FemAB-like"/>
</dbReference>
<dbReference type="Gene3D" id="3.40.630.30">
    <property type="match status" value="1"/>
</dbReference>
<dbReference type="AlphaFoldDB" id="A0A6M7WT38"/>
<dbReference type="Proteomes" id="UP000503017">
    <property type="component" value="Chromosome"/>
</dbReference>
<dbReference type="PANTHER" id="PTHR47017:SF1">
    <property type="entry name" value="ACYL-COA"/>
    <property type="match status" value="1"/>
</dbReference>
<evidence type="ECO:0000313" key="2">
    <source>
        <dbReference type="Proteomes" id="UP000503017"/>
    </source>
</evidence>
<name>A0A6M7WT38_RHILI</name>
<protein>
    <submittedName>
        <fullName evidence="1">GNAT family N-acetyltransferase</fullName>
    </submittedName>
</protein>